<accession>A0A7C1H4K1</accession>
<dbReference type="Pfam" id="PF01266">
    <property type="entry name" value="DAO"/>
    <property type="match status" value="1"/>
</dbReference>
<dbReference type="InterPro" id="IPR006076">
    <property type="entry name" value="FAD-dep_OxRdtase"/>
</dbReference>
<organism evidence="2">
    <name type="scientific">Mesotoga infera</name>
    <dbReference type="NCBI Taxonomy" id="1236046"/>
    <lineage>
        <taxon>Bacteria</taxon>
        <taxon>Thermotogati</taxon>
        <taxon>Thermotogota</taxon>
        <taxon>Thermotogae</taxon>
        <taxon>Kosmotogales</taxon>
        <taxon>Kosmotogaceae</taxon>
        <taxon>Mesotoga</taxon>
    </lineage>
</organism>
<dbReference type="InterPro" id="IPR036188">
    <property type="entry name" value="FAD/NAD-bd_sf"/>
</dbReference>
<dbReference type="InterPro" id="IPR052745">
    <property type="entry name" value="G3P_Oxidase/Oxidoreductase"/>
</dbReference>
<sequence>MQAVVIGGGVVGSLIARELTRYKIEVVLVEKSEDIGQGVTKANSAILHGGYDDPPDTLRAKLCAAGNSMFTRLSEELKFPVKRTGSLVVARGRDELPRLEELLENGIRNGVEGLRIVGKSELKSLEPYISDEFNFALLCSSAGITEPWMVAISSSINVSENGGKIITSDEVVGGTMRNGRIEKVLLRSGRKLRADLVINAAGVFFERVASSFGVDVPSVKLRKGEYILLDKKASSLVKRIIFPLPTAEGKGRLIVPTVDGGVLLGPTSVELPGFTPEDVSTTYEGLVSVRNSGEYLIPGIDNPGWYVKSFAGLRPETDQKDFYIRKAEELENFITVGAIRSPGLTAAPAIAEYVVTRIVPETGIRLVERDDFVSSIKERERIKELSFERVSQLIDKDPAYGRIVCQCNEVSETEVIQAIRDGART</sequence>
<dbReference type="SUPFAM" id="SSF51905">
    <property type="entry name" value="FAD/NAD(P)-binding domain"/>
    <property type="match status" value="1"/>
</dbReference>
<dbReference type="Gene3D" id="3.50.50.60">
    <property type="entry name" value="FAD/NAD(P)-binding domain"/>
    <property type="match status" value="1"/>
</dbReference>
<gene>
    <name evidence="2" type="ORF">ENN47_09230</name>
</gene>
<comment type="caution">
    <text evidence="2">The sequence shown here is derived from an EMBL/GenBank/DDBJ whole genome shotgun (WGS) entry which is preliminary data.</text>
</comment>
<dbReference type="PANTHER" id="PTHR42720:SF1">
    <property type="entry name" value="GLYCEROL 3-PHOSPHATE OXIDASE"/>
    <property type="match status" value="1"/>
</dbReference>
<reference evidence="2" key="1">
    <citation type="journal article" date="2020" name="mSystems">
        <title>Genome- and Community-Level Interaction Insights into Carbon Utilization and Element Cycling Functions of Hydrothermarchaeota in Hydrothermal Sediment.</title>
        <authorList>
            <person name="Zhou Z."/>
            <person name="Liu Y."/>
            <person name="Xu W."/>
            <person name="Pan J."/>
            <person name="Luo Z.H."/>
            <person name="Li M."/>
        </authorList>
    </citation>
    <scope>NUCLEOTIDE SEQUENCE [LARGE SCALE GENOMIC DNA]</scope>
    <source>
        <strain evidence="2">SpSt-1179</strain>
    </source>
</reference>
<evidence type="ECO:0000313" key="2">
    <source>
        <dbReference type="EMBL" id="HDP78345.1"/>
    </source>
</evidence>
<evidence type="ECO:0000259" key="1">
    <source>
        <dbReference type="Pfam" id="PF01266"/>
    </source>
</evidence>
<feature type="domain" description="FAD dependent oxidoreductase" evidence="1">
    <location>
        <begin position="3"/>
        <end position="355"/>
    </location>
</feature>
<dbReference type="EMBL" id="DSBT01000277">
    <property type="protein sequence ID" value="HDP78345.1"/>
    <property type="molecule type" value="Genomic_DNA"/>
</dbReference>
<feature type="non-terminal residue" evidence="2">
    <location>
        <position position="425"/>
    </location>
</feature>
<dbReference type="Proteomes" id="UP000886198">
    <property type="component" value="Unassembled WGS sequence"/>
</dbReference>
<proteinExistence type="predicted"/>
<dbReference type="AlphaFoldDB" id="A0A7C1H4K1"/>
<name>A0A7C1H4K1_9BACT</name>
<dbReference type="PANTHER" id="PTHR42720">
    <property type="entry name" value="GLYCEROL-3-PHOSPHATE DEHYDROGENASE"/>
    <property type="match status" value="1"/>
</dbReference>
<protein>
    <submittedName>
        <fullName evidence="2">NAD(P)/FAD-dependent oxidoreductase</fullName>
    </submittedName>
</protein>
<dbReference type="Gene3D" id="3.30.9.10">
    <property type="entry name" value="D-Amino Acid Oxidase, subunit A, domain 2"/>
    <property type="match status" value="1"/>
</dbReference>